<proteinExistence type="predicted"/>
<feature type="region of interest" description="Disordered" evidence="1">
    <location>
        <begin position="1"/>
        <end position="61"/>
    </location>
</feature>
<reference evidence="2" key="1">
    <citation type="submission" date="2023-06" db="EMBL/GenBank/DDBJ databases">
        <title>Genome-scale phylogeny and comparative genomics of the fungal order Sordariales.</title>
        <authorList>
            <consortium name="Lawrence Berkeley National Laboratory"/>
            <person name="Hensen N."/>
            <person name="Bonometti L."/>
            <person name="Westerberg I."/>
            <person name="Brannstrom I.O."/>
            <person name="Guillou S."/>
            <person name="Cros-Aarteil S."/>
            <person name="Calhoun S."/>
            <person name="Haridas S."/>
            <person name="Kuo A."/>
            <person name="Mondo S."/>
            <person name="Pangilinan J."/>
            <person name="Riley R."/>
            <person name="LaButti K."/>
            <person name="Andreopoulos B."/>
            <person name="Lipzen A."/>
            <person name="Chen C."/>
            <person name="Yanf M."/>
            <person name="Daum C."/>
            <person name="Ng V."/>
            <person name="Clum A."/>
            <person name="Steindorff A."/>
            <person name="Ohm R."/>
            <person name="Martin F."/>
            <person name="Silar P."/>
            <person name="Natvig D."/>
            <person name="Lalanne C."/>
            <person name="Gautier V."/>
            <person name="Ament-velasquez S.L."/>
            <person name="Kruys A."/>
            <person name="Hutchinson M.I."/>
            <person name="Powell A.J."/>
            <person name="Barry K."/>
            <person name="Miller A.N."/>
            <person name="Grigoriev I.V."/>
            <person name="Debuchy R."/>
            <person name="Gladieux P."/>
            <person name="Thoren M.H."/>
            <person name="Johannesson H."/>
        </authorList>
    </citation>
    <scope>NUCLEOTIDE SEQUENCE</scope>
    <source>
        <strain evidence="2">SMH3187-1</strain>
    </source>
</reference>
<organism evidence="2 3">
    <name type="scientific">Schizothecium vesticola</name>
    <dbReference type="NCBI Taxonomy" id="314040"/>
    <lineage>
        <taxon>Eukaryota</taxon>
        <taxon>Fungi</taxon>
        <taxon>Dikarya</taxon>
        <taxon>Ascomycota</taxon>
        <taxon>Pezizomycotina</taxon>
        <taxon>Sordariomycetes</taxon>
        <taxon>Sordariomycetidae</taxon>
        <taxon>Sordariales</taxon>
        <taxon>Schizotheciaceae</taxon>
        <taxon>Schizothecium</taxon>
    </lineage>
</organism>
<evidence type="ECO:0000313" key="3">
    <source>
        <dbReference type="Proteomes" id="UP001172155"/>
    </source>
</evidence>
<feature type="compositionally biased region" description="Low complexity" evidence="1">
    <location>
        <begin position="352"/>
        <end position="366"/>
    </location>
</feature>
<feature type="compositionally biased region" description="Low complexity" evidence="1">
    <location>
        <begin position="487"/>
        <end position="501"/>
    </location>
</feature>
<evidence type="ECO:0000256" key="1">
    <source>
        <dbReference type="SAM" id="MobiDB-lite"/>
    </source>
</evidence>
<sequence length="602" mass="63262">MARTRHMTAKARSTATNSSPPRPPPTPVAGQGRDAVSTPQHAHVAIPDPLAMGGSPSMMERLFPAGLPRRYTRQAEAVPSSIGSVISSSQESSHSPSPALGVSPVLCTSPKDRTRPPSAPSAQPLVHGPPHGPNVTAEDRIASFLRHPSSSSRARSSTPQPSTLAVLELALDPPQDDKPPSPPPPSKTDDEATITESPSVREGREVSTEPVLPNGRCPNSSPETTALGGCSPPSNSQPGRPGLPLEDSFTTARQQISSSPLSDAHGYVSVTDNLLLSPEFGWVTESGSLAASRPVDHAPGVADSAPTREYASPPLASTAYFASEDSASTSSRESLTESLLSALHRASKVPEAASSRKPVSPSRPSAIGHVLEVPDSVSSREVVSVPSPGVQEPATETPGTSPFEGPPKDAHEGRPSTPLSSGSSDGFRLVIELGSEYNSPESPRALNRNVSPLSDSSASPRPSRKRKANEGTEEEVSRAKRAKTPQASKTPTASTPKTTAKQGVTRRRLRTPATIAASHKSSPSESTAKQDAAQKSSRKPARESSRKSAKAAPPETTRHRVTKPSQDKPKVDGPYGLRSRETRKVTAKVAMNLGLDVEERKR</sequence>
<feature type="compositionally biased region" description="Low complexity" evidence="1">
    <location>
        <begin position="82"/>
        <end position="98"/>
    </location>
</feature>
<feature type="compositionally biased region" description="Polar residues" evidence="1">
    <location>
        <begin position="519"/>
        <end position="529"/>
    </location>
</feature>
<feature type="region of interest" description="Disordered" evidence="1">
    <location>
        <begin position="289"/>
        <end position="311"/>
    </location>
</feature>
<name>A0AA40K6B3_9PEZI</name>
<feature type="region of interest" description="Disordered" evidence="1">
    <location>
        <begin position="345"/>
        <end position="586"/>
    </location>
</feature>
<dbReference type="Proteomes" id="UP001172155">
    <property type="component" value="Unassembled WGS sequence"/>
</dbReference>
<keyword evidence="3" id="KW-1185">Reference proteome</keyword>
<protein>
    <submittedName>
        <fullName evidence="2">Uncharacterized protein</fullName>
    </submittedName>
</protein>
<gene>
    <name evidence="2" type="ORF">B0T18DRAFT_163828</name>
</gene>
<comment type="caution">
    <text evidence="2">The sequence shown here is derived from an EMBL/GenBank/DDBJ whole genome shotgun (WGS) entry which is preliminary data.</text>
</comment>
<accession>A0AA40K6B3</accession>
<feature type="compositionally biased region" description="Low complexity" evidence="1">
    <location>
        <begin position="146"/>
        <end position="162"/>
    </location>
</feature>
<feature type="compositionally biased region" description="Polar residues" evidence="1">
    <location>
        <begin position="248"/>
        <end position="261"/>
    </location>
</feature>
<evidence type="ECO:0000313" key="2">
    <source>
        <dbReference type="EMBL" id="KAK0746987.1"/>
    </source>
</evidence>
<feature type="compositionally biased region" description="Low complexity" evidence="1">
    <location>
        <begin position="373"/>
        <end position="390"/>
    </location>
</feature>
<feature type="compositionally biased region" description="Low complexity" evidence="1">
    <location>
        <begin position="451"/>
        <end position="461"/>
    </location>
</feature>
<dbReference type="EMBL" id="JAUKUD010000004">
    <property type="protein sequence ID" value="KAK0746987.1"/>
    <property type="molecule type" value="Genomic_DNA"/>
</dbReference>
<dbReference type="AlphaFoldDB" id="A0AA40K6B3"/>
<feature type="region of interest" description="Disordered" evidence="1">
    <location>
        <begin position="82"/>
        <end position="266"/>
    </location>
</feature>